<protein>
    <recommendedName>
        <fullName evidence="2">Single-stranded-DNA-specific exonuclease RecJ</fullName>
    </recommendedName>
</protein>
<dbReference type="GO" id="GO:0006310">
    <property type="term" value="P:DNA recombination"/>
    <property type="evidence" value="ECO:0007669"/>
    <property type="project" value="InterPro"/>
</dbReference>
<keyword evidence="4 9" id="KW-0378">Hydrolase</keyword>
<dbReference type="InterPro" id="IPR051673">
    <property type="entry name" value="SSDNA_exonuclease_RecJ"/>
</dbReference>
<sequence>MKIVRRTHVDDSALEDTIADPILRQILASRGFSDPQDLDDSPKHLLHYGTLADIDKAADRFAQAVLNDEKIMIMGDYDVDGITGTALGVLVSRALGAKHVDYMVPSRYDTGYGMSLDSVRKAKALGTTLIVTVDNGISCFEAVEFAADIGIDVIITDHHEVGEQMPKAYAVVNPKRPDCAFPSKNLCGAGVLFYLLIALRAKLVQSGAFDNKEAPILGSYLDLVAIGTIGDVVSLDPNNRRLVKAGLNRIARGSCQTGVKALSEVARINTAQISSYNISFDLCPRLNAAGRIVLDDNPSILCLLSQDMDEALELAMRLDFCNKRRSDYERVFLQEAIDKACLQEHKSSIVVFQENWLTGISGLLASRLKDKYKRPCFVFAGKGDEITGSGRSVANFPLASIMQEIDKRQPGLLLRYGGHAMAAGATILKDDLNTFIDAFEDAANSLLDSPSEYEVLSDGPLPNNYFNLNFAHLLEDYGPWGSGFAEPNFDGEFIIEDMKLMAGRHIRFRLRTDDNTLHINAIRFRASEEEKSLSPGCRIKAVFSLGVDRYNNTEKMTVKLEALECI</sequence>
<dbReference type="RefSeq" id="WP_181463136.1">
    <property type="nucleotide sequence ID" value="NZ_UAPV01000001.1"/>
</dbReference>
<evidence type="ECO:0000256" key="4">
    <source>
        <dbReference type="ARBA" id="ARBA00022801"/>
    </source>
</evidence>
<evidence type="ECO:0000256" key="5">
    <source>
        <dbReference type="ARBA" id="ARBA00022839"/>
    </source>
</evidence>
<dbReference type="Proteomes" id="UP000250086">
    <property type="component" value="Unassembled WGS sequence"/>
</dbReference>
<organism evidence="9 10">
    <name type="scientific">Anaerobiospirillum thomasii</name>
    <dbReference type="NCBI Taxonomy" id="179995"/>
    <lineage>
        <taxon>Bacteria</taxon>
        <taxon>Pseudomonadati</taxon>
        <taxon>Pseudomonadota</taxon>
        <taxon>Gammaproteobacteria</taxon>
        <taxon>Aeromonadales</taxon>
        <taxon>Succinivibrionaceae</taxon>
        <taxon>Anaerobiospirillum</taxon>
    </lineage>
</organism>
<dbReference type="GO" id="GO:0003676">
    <property type="term" value="F:nucleic acid binding"/>
    <property type="evidence" value="ECO:0007669"/>
    <property type="project" value="InterPro"/>
</dbReference>
<proteinExistence type="inferred from homology"/>
<comment type="similarity">
    <text evidence="1">Belongs to the RecJ family.</text>
</comment>
<dbReference type="Gene3D" id="3.10.310.30">
    <property type="match status" value="1"/>
</dbReference>
<evidence type="ECO:0000256" key="1">
    <source>
        <dbReference type="ARBA" id="ARBA00005915"/>
    </source>
</evidence>
<dbReference type="Pfam" id="PF17768">
    <property type="entry name" value="RecJ_OB"/>
    <property type="match status" value="1"/>
</dbReference>
<evidence type="ECO:0000256" key="2">
    <source>
        <dbReference type="ARBA" id="ARBA00019841"/>
    </source>
</evidence>
<gene>
    <name evidence="9" type="primary">recJ</name>
    <name evidence="9" type="ORF">NCTC13093_00247</name>
</gene>
<dbReference type="PANTHER" id="PTHR30255">
    <property type="entry name" value="SINGLE-STRANDED-DNA-SPECIFIC EXONUCLEASE RECJ"/>
    <property type="match status" value="1"/>
</dbReference>
<evidence type="ECO:0000313" key="9">
    <source>
        <dbReference type="EMBL" id="SPT68901.1"/>
    </source>
</evidence>
<dbReference type="GO" id="GO:0008409">
    <property type="term" value="F:5'-3' exonuclease activity"/>
    <property type="evidence" value="ECO:0007669"/>
    <property type="project" value="InterPro"/>
</dbReference>
<dbReference type="InterPro" id="IPR003156">
    <property type="entry name" value="DHHA1_dom"/>
</dbReference>
<evidence type="ECO:0000259" key="8">
    <source>
        <dbReference type="Pfam" id="PF17768"/>
    </source>
</evidence>
<feature type="domain" description="DHHA1" evidence="7">
    <location>
        <begin position="349"/>
        <end position="443"/>
    </location>
</feature>
<name>A0A2X0WTV9_9GAMM</name>
<dbReference type="Pfam" id="PF01368">
    <property type="entry name" value="DHH"/>
    <property type="match status" value="1"/>
</dbReference>
<evidence type="ECO:0000313" key="10">
    <source>
        <dbReference type="Proteomes" id="UP000250086"/>
    </source>
</evidence>
<evidence type="ECO:0000259" key="7">
    <source>
        <dbReference type="Pfam" id="PF02272"/>
    </source>
</evidence>
<keyword evidence="5 9" id="KW-0269">Exonuclease</keyword>
<dbReference type="AlphaFoldDB" id="A0A2X0WTV9"/>
<reference evidence="9 10" key="1">
    <citation type="submission" date="2018-06" db="EMBL/GenBank/DDBJ databases">
        <authorList>
            <consortium name="Pathogen Informatics"/>
            <person name="Doyle S."/>
        </authorList>
    </citation>
    <scope>NUCLEOTIDE SEQUENCE [LARGE SCALE GENOMIC DNA]</scope>
    <source>
        <strain evidence="9 10">NCTC13093</strain>
    </source>
</reference>
<dbReference type="PANTHER" id="PTHR30255:SF2">
    <property type="entry name" value="SINGLE-STRANDED-DNA-SPECIFIC EXONUCLEASE RECJ"/>
    <property type="match status" value="1"/>
</dbReference>
<dbReference type="InterPro" id="IPR001667">
    <property type="entry name" value="DDH_dom"/>
</dbReference>
<dbReference type="EMBL" id="UAPV01000001">
    <property type="protein sequence ID" value="SPT68901.1"/>
    <property type="molecule type" value="Genomic_DNA"/>
</dbReference>
<evidence type="ECO:0000259" key="6">
    <source>
        <dbReference type="Pfam" id="PF01368"/>
    </source>
</evidence>
<keyword evidence="10" id="KW-1185">Reference proteome</keyword>
<feature type="domain" description="RecJ OB" evidence="8">
    <location>
        <begin position="458"/>
        <end position="561"/>
    </location>
</feature>
<accession>A0A2X0WTV9</accession>
<dbReference type="InterPro" id="IPR041122">
    <property type="entry name" value="RecJ_OB"/>
</dbReference>
<dbReference type="InterPro" id="IPR038763">
    <property type="entry name" value="DHH_sf"/>
</dbReference>
<dbReference type="GO" id="GO:0006281">
    <property type="term" value="P:DNA repair"/>
    <property type="evidence" value="ECO:0007669"/>
    <property type="project" value="InterPro"/>
</dbReference>
<dbReference type="InterPro" id="IPR004610">
    <property type="entry name" value="RecJ"/>
</dbReference>
<dbReference type="SUPFAM" id="SSF64182">
    <property type="entry name" value="DHH phosphoesterases"/>
    <property type="match status" value="1"/>
</dbReference>
<dbReference type="Gene3D" id="3.90.1640.30">
    <property type="match status" value="1"/>
</dbReference>
<evidence type="ECO:0000256" key="3">
    <source>
        <dbReference type="ARBA" id="ARBA00022722"/>
    </source>
</evidence>
<dbReference type="NCBIfam" id="TIGR00644">
    <property type="entry name" value="recJ"/>
    <property type="match status" value="1"/>
</dbReference>
<keyword evidence="3" id="KW-0540">Nuclease</keyword>
<dbReference type="Pfam" id="PF02272">
    <property type="entry name" value="DHHA1"/>
    <property type="match status" value="1"/>
</dbReference>
<feature type="domain" description="DDH" evidence="6">
    <location>
        <begin position="70"/>
        <end position="228"/>
    </location>
</feature>